<reference evidence="2" key="2">
    <citation type="submission" date="2015-07" db="EMBL/GenBank/DDBJ databases">
        <authorList>
            <person name="Noorani M."/>
        </authorList>
    </citation>
    <scope>NUCLEOTIDE SEQUENCE</scope>
    <source>
        <strain evidence="2">Yugu1</strain>
    </source>
</reference>
<gene>
    <name evidence="2" type="ORF">SETIT_4G112700v2</name>
</gene>
<dbReference type="AlphaFoldDB" id="A0A368QT38"/>
<keyword evidence="1" id="KW-1133">Transmembrane helix</keyword>
<sequence length="78" mass="9138">MALCFPQLHMKVLQQGTSFSCNWFLIRRQAPWRRNWPWCFLSPLVLFLLGLDVGVSLYCRCPLPNVPPSPFKLTPTFR</sequence>
<organism evidence="2">
    <name type="scientific">Setaria italica</name>
    <name type="common">Foxtail millet</name>
    <name type="synonym">Panicum italicum</name>
    <dbReference type="NCBI Taxonomy" id="4555"/>
    <lineage>
        <taxon>Eukaryota</taxon>
        <taxon>Viridiplantae</taxon>
        <taxon>Streptophyta</taxon>
        <taxon>Embryophyta</taxon>
        <taxon>Tracheophyta</taxon>
        <taxon>Spermatophyta</taxon>
        <taxon>Magnoliopsida</taxon>
        <taxon>Liliopsida</taxon>
        <taxon>Poales</taxon>
        <taxon>Poaceae</taxon>
        <taxon>PACMAD clade</taxon>
        <taxon>Panicoideae</taxon>
        <taxon>Panicodae</taxon>
        <taxon>Paniceae</taxon>
        <taxon>Cenchrinae</taxon>
        <taxon>Setaria</taxon>
    </lineage>
</organism>
<accession>A0A368QT38</accession>
<evidence type="ECO:0000256" key="1">
    <source>
        <dbReference type="SAM" id="Phobius"/>
    </source>
</evidence>
<name>A0A368QT38_SETIT</name>
<reference evidence="2" key="1">
    <citation type="journal article" date="2012" name="Nat. Biotechnol.">
        <title>Reference genome sequence of the model plant Setaria.</title>
        <authorList>
            <person name="Bennetzen J.L."/>
            <person name="Schmutz J."/>
            <person name="Wang H."/>
            <person name="Percifield R."/>
            <person name="Hawkins J."/>
            <person name="Pontaroli A.C."/>
            <person name="Estep M."/>
            <person name="Feng L."/>
            <person name="Vaughn J.N."/>
            <person name="Grimwood J."/>
            <person name="Jenkins J."/>
            <person name="Barry K."/>
            <person name="Lindquist E."/>
            <person name="Hellsten U."/>
            <person name="Deshpande S."/>
            <person name="Wang X."/>
            <person name="Wu X."/>
            <person name="Mitros T."/>
            <person name="Triplett J."/>
            <person name="Yang X."/>
            <person name="Ye C.Y."/>
            <person name="Mauro-Herrera M."/>
            <person name="Wang L."/>
            <person name="Li P."/>
            <person name="Sharma M."/>
            <person name="Sharma R."/>
            <person name="Ronald P.C."/>
            <person name="Panaud O."/>
            <person name="Kellogg E.A."/>
            <person name="Brutnell T.P."/>
            <person name="Doust A.N."/>
            <person name="Tuskan G.A."/>
            <person name="Rokhsar D."/>
            <person name="Devos K.M."/>
        </authorList>
    </citation>
    <scope>NUCLEOTIDE SEQUENCE [LARGE SCALE GENOMIC DNA]</scope>
    <source>
        <strain evidence="2">Yugu1</strain>
    </source>
</reference>
<keyword evidence="1" id="KW-0812">Transmembrane</keyword>
<protein>
    <submittedName>
        <fullName evidence="2">Uncharacterized protein</fullName>
    </submittedName>
</protein>
<dbReference type="EMBL" id="CM003531">
    <property type="protein sequence ID" value="RCV21127.1"/>
    <property type="molecule type" value="Genomic_DNA"/>
</dbReference>
<evidence type="ECO:0000313" key="2">
    <source>
        <dbReference type="EMBL" id="RCV21127.1"/>
    </source>
</evidence>
<keyword evidence="1" id="KW-0472">Membrane</keyword>
<feature type="transmembrane region" description="Helical" evidence="1">
    <location>
        <begin position="36"/>
        <end position="58"/>
    </location>
</feature>
<proteinExistence type="predicted"/>